<organism evidence="1">
    <name type="scientific">marine sediment metagenome</name>
    <dbReference type="NCBI Taxonomy" id="412755"/>
    <lineage>
        <taxon>unclassified sequences</taxon>
        <taxon>metagenomes</taxon>
        <taxon>ecological metagenomes</taxon>
    </lineage>
</organism>
<accession>X1TZI5</accession>
<reference evidence="1" key="1">
    <citation type="journal article" date="2014" name="Front. Microbiol.">
        <title>High frequency of phylogenetically diverse reductive dehalogenase-homologous genes in deep subseafloor sedimentary metagenomes.</title>
        <authorList>
            <person name="Kawai M."/>
            <person name="Futagami T."/>
            <person name="Toyoda A."/>
            <person name="Takaki Y."/>
            <person name="Nishi S."/>
            <person name="Hori S."/>
            <person name="Arai W."/>
            <person name="Tsubouchi T."/>
            <person name="Morono Y."/>
            <person name="Uchiyama I."/>
            <person name="Ito T."/>
            <person name="Fujiyama A."/>
            <person name="Inagaki F."/>
            <person name="Takami H."/>
        </authorList>
    </citation>
    <scope>NUCLEOTIDE SEQUENCE</scope>
    <source>
        <strain evidence="1">Expedition CK06-06</strain>
    </source>
</reference>
<gene>
    <name evidence="1" type="ORF">S12H4_49251</name>
</gene>
<sequence length="129" mass="14376">QFEECINKKESYLGELAETIASAAEGNKRKLDLTPLERMALNFPCNEESAEVKIEKQASPSCIGSSCYFLVYKTTDANLTRYIDISPDVAFSPAECRVGAVILNAVSMEEYVLEGTVEEGKQYVCIYRK</sequence>
<dbReference type="AlphaFoldDB" id="X1TZI5"/>
<evidence type="ECO:0000313" key="1">
    <source>
        <dbReference type="EMBL" id="GAJ10679.1"/>
    </source>
</evidence>
<proteinExistence type="predicted"/>
<protein>
    <submittedName>
        <fullName evidence="1">Uncharacterized protein</fullName>
    </submittedName>
</protein>
<name>X1TZI5_9ZZZZ</name>
<feature type="non-terminal residue" evidence="1">
    <location>
        <position position="1"/>
    </location>
</feature>
<comment type="caution">
    <text evidence="1">The sequence shown here is derived from an EMBL/GenBank/DDBJ whole genome shotgun (WGS) entry which is preliminary data.</text>
</comment>
<dbReference type="EMBL" id="BARW01030880">
    <property type="protein sequence ID" value="GAJ10679.1"/>
    <property type="molecule type" value="Genomic_DNA"/>
</dbReference>